<dbReference type="Proteomes" id="UP000644699">
    <property type="component" value="Unassembled WGS sequence"/>
</dbReference>
<dbReference type="Gene3D" id="3.90.1480.20">
    <property type="entry name" value="Glycosyl transferase family 29"/>
    <property type="match status" value="1"/>
</dbReference>
<comment type="caution">
    <text evidence="1">The sequence shown here is derived from an EMBL/GenBank/DDBJ whole genome shotgun (WGS) entry which is preliminary data.</text>
</comment>
<protein>
    <recommendedName>
        <fullName evidence="3">Glycosyl transferase family 29 (Putative sialyltransferase)</fullName>
    </recommendedName>
</protein>
<evidence type="ECO:0000313" key="1">
    <source>
        <dbReference type="EMBL" id="GGE22793.1"/>
    </source>
</evidence>
<reference evidence="1" key="2">
    <citation type="submission" date="2020-09" db="EMBL/GenBank/DDBJ databases">
        <authorList>
            <person name="Sun Q."/>
            <person name="Zhou Y."/>
        </authorList>
    </citation>
    <scope>NUCLEOTIDE SEQUENCE</scope>
    <source>
        <strain evidence="1">CGMCC 1.15367</strain>
    </source>
</reference>
<reference evidence="1" key="1">
    <citation type="journal article" date="2014" name="Int. J. Syst. Evol. Microbiol.">
        <title>Complete genome sequence of Corynebacterium casei LMG S-19264T (=DSM 44701T), isolated from a smear-ripened cheese.</title>
        <authorList>
            <consortium name="US DOE Joint Genome Institute (JGI-PGF)"/>
            <person name="Walter F."/>
            <person name="Albersmeier A."/>
            <person name="Kalinowski J."/>
            <person name="Ruckert C."/>
        </authorList>
    </citation>
    <scope>NUCLEOTIDE SEQUENCE</scope>
    <source>
        <strain evidence="1">CGMCC 1.15367</strain>
    </source>
</reference>
<dbReference type="InterPro" id="IPR038578">
    <property type="entry name" value="GT29-like_sf"/>
</dbReference>
<accession>A0A917A335</accession>
<dbReference type="EMBL" id="BMIQ01000011">
    <property type="protein sequence ID" value="GGE22793.1"/>
    <property type="molecule type" value="Genomic_DNA"/>
</dbReference>
<gene>
    <name evidence="1" type="ORF">GCM10011390_47750</name>
</gene>
<evidence type="ECO:0008006" key="3">
    <source>
        <dbReference type="Google" id="ProtNLM"/>
    </source>
</evidence>
<dbReference type="RefSeq" id="WP_188913017.1">
    <property type="nucleotide sequence ID" value="NZ_BMIQ01000011.1"/>
</dbReference>
<sequence>MPSSAPSLAPPAPALPAHVAIVGNAPGAALPAPAIDAADWVVRFNNAPGFDGRAGRRVTHLALVNHGGQMREWLADPGFRDRPAVRAAERFLFPFGRKSEPVEAQGEDGRDWTKAALAMLAPLGRPVDLLPPAIPAEAGRLLAMPERPVPVPSTGFLVTLYLLRSLPAATRIEVFGFGFSGWDGHSWTAERRWFEAMAAANRLRLHPVAGAPA</sequence>
<evidence type="ECO:0000313" key="2">
    <source>
        <dbReference type="Proteomes" id="UP000644699"/>
    </source>
</evidence>
<organism evidence="1 2">
    <name type="scientific">Aureimonas endophytica</name>
    <dbReference type="NCBI Taxonomy" id="2027858"/>
    <lineage>
        <taxon>Bacteria</taxon>
        <taxon>Pseudomonadati</taxon>
        <taxon>Pseudomonadota</taxon>
        <taxon>Alphaproteobacteria</taxon>
        <taxon>Hyphomicrobiales</taxon>
        <taxon>Aurantimonadaceae</taxon>
        <taxon>Aureimonas</taxon>
    </lineage>
</organism>
<dbReference type="AlphaFoldDB" id="A0A917A335"/>
<proteinExistence type="predicted"/>
<name>A0A917A335_9HYPH</name>
<keyword evidence="2" id="KW-1185">Reference proteome</keyword>